<evidence type="ECO:0000313" key="2">
    <source>
        <dbReference type="EMBL" id="KAJ9557258.1"/>
    </source>
</evidence>
<feature type="compositionally biased region" description="Polar residues" evidence="1">
    <location>
        <begin position="129"/>
        <end position="138"/>
    </location>
</feature>
<dbReference type="Proteomes" id="UP001172457">
    <property type="component" value="Chromosome 3"/>
</dbReference>
<evidence type="ECO:0000256" key="1">
    <source>
        <dbReference type="SAM" id="MobiDB-lite"/>
    </source>
</evidence>
<feature type="region of interest" description="Disordered" evidence="1">
    <location>
        <begin position="1"/>
        <end position="22"/>
    </location>
</feature>
<accession>A0AA38TV16</accession>
<gene>
    <name evidence="2" type="ORF">OSB04_011872</name>
</gene>
<dbReference type="EMBL" id="JARYMX010000003">
    <property type="protein sequence ID" value="KAJ9557258.1"/>
    <property type="molecule type" value="Genomic_DNA"/>
</dbReference>
<feature type="compositionally biased region" description="Low complexity" evidence="1">
    <location>
        <begin position="96"/>
        <end position="116"/>
    </location>
</feature>
<evidence type="ECO:0000313" key="3">
    <source>
        <dbReference type="Proteomes" id="UP001172457"/>
    </source>
</evidence>
<name>A0AA38TV16_9ASTR</name>
<proteinExistence type="predicted"/>
<feature type="compositionally biased region" description="Basic and acidic residues" evidence="1">
    <location>
        <begin position="117"/>
        <end position="128"/>
    </location>
</feature>
<protein>
    <submittedName>
        <fullName evidence="2">Uncharacterized protein</fullName>
    </submittedName>
</protein>
<reference evidence="2" key="1">
    <citation type="submission" date="2023-03" db="EMBL/GenBank/DDBJ databases">
        <title>Chromosome-scale reference genome and RAD-based genetic map of yellow starthistle (Centaurea solstitialis) reveal putative structural variation and QTLs associated with invader traits.</title>
        <authorList>
            <person name="Reatini B."/>
            <person name="Cang F.A."/>
            <person name="Jiang Q."/>
            <person name="Mckibben M.T.W."/>
            <person name="Barker M.S."/>
            <person name="Rieseberg L.H."/>
            <person name="Dlugosch K.M."/>
        </authorList>
    </citation>
    <scope>NUCLEOTIDE SEQUENCE</scope>
    <source>
        <strain evidence="2">CAN-66</strain>
        <tissue evidence="2">Leaf</tissue>
    </source>
</reference>
<feature type="region of interest" description="Disordered" evidence="1">
    <location>
        <begin position="96"/>
        <end position="138"/>
    </location>
</feature>
<sequence length="138" mass="14494">MCSKTHKSRMPENFPSNGKDLTKLPKSLETVHIDLRLWMVRKSHKAGMQSILKVEEASRVTSDPTTSAGTSSIALVAGSDPEAASLAVSSLITATSGPLASSSLSSSASFRSSTSKRLSDPNNSRKEANSPSAVSTET</sequence>
<keyword evidence="3" id="KW-1185">Reference proteome</keyword>
<dbReference type="AlphaFoldDB" id="A0AA38TV16"/>
<organism evidence="2 3">
    <name type="scientific">Centaurea solstitialis</name>
    <name type="common">yellow star-thistle</name>
    <dbReference type="NCBI Taxonomy" id="347529"/>
    <lineage>
        <taxon>Eukaryota</taxon>
        <taxon>Viridiplantae</taxon>
        <taxon>Streptophyta</taxon>
        <taxon>Embryophyta</taxon>
        <taxon>Tracheophyta</taxon>
        <taxon>Spermatophyta</taxon>
        <taxon>Magnoliopsida</taxon>
        <taxon>eudicotyledons</taxon>
        <taxon>Gunneridae</taxon>
        <taxon>Pentapetalae</taxon>
        <taxon>asterids</taxon>
        <taxon>campanulids</taxon>
        <taxon>Asterales</taxon>
        <taxon>Asteraceae</taxon>
        <taxon>Carduoideae</taxon>
        <taxon>Cardueae</taxon>
        <taxon>Centaureinae</taxon>
        <taxon>Centaurea</taxon>
    </lineage>
</organism>
<comment type="caution">
    <text evidence="2">The sequence shown here is derived from an EMBL/GenBank/DDBJ whole genome shotgun (WGS) entry which is preliminary data.</text>
</comment>